<dbReference type="CDD" id="cd16917">
    <property type="entry name" value="HATPase_UhpB-NarQ-NarX-like"/>
    <property type="match status" value="1"/>
</dbReference>
<dbReference type="GO" id="GO:0000155">
    <property type="term" value="F:phosphorelay sensor kinase activity"/>
    <property type="evidence" value="ECO:0007669"/>
    <property type="project" value="InterPro"/>
</dbReference>
<keyword evidence="3" id="KW-0902">Two-component regulatory system</keyword>
<dbReference type="SUPFAM" id="SSF55874">
    <property type="entry name" value="ATPase domain of HSP90 chaperone/DNA topoisomerase II/histidine kinase"/>
    <property type="match status" value="1"/>
</dbReference>
<dbReference type="Gene3D" id="1.20.5.1930">
    <property type="match status" value="1"/>
</dbReference>
<dbReference type="RefSeq" id="WP_097643694.1">
    <property type="nucleotide sequence ID" value="NZ_NQWI01000029.1"/>
</dbReference>
<dbReference type="PROSITE" id="PS50109">
    <property type="entry name" value="HIS_KIN"/>
    <property type="match status" value="1"/>
</dbReference>
<keyword evidence="1" id="KW-0808">Transferase</keyword>
<keyword evidence="6" id="KW-1185">Reference proteome</keyword>
<dbReference type="EMBL" id="NQWI01000029">
    <property type="protein sequence ID" value="PDW03450.1"/>
    <property type="molecule type" value="Genomic_DNA"/>
</dbReference>
<dbReference type="Pfam" id="PF02518">
    <property type="entry name" value="HATPase_c"/>
    <property type="match status" value="1"/>
</dbReference>
<evidence type="ECO:0000259" key="4">
    <source>
        <dbReference type="PROSITE" id="PS50109"/>
    </source>
</evidence>
<evidence type="ECO:0000256" key="2">
    <source>
        <dbReference type="ARBA" id="ARBA00022777"/>
    </source>
</evidence>
<dbReference type="InterPro" id="IPR005467">
    <property type="entry name" value="His_kinase_dom"/>
</dbReference>
<evidence type="ECO:0000256" key="3">
    <source>
        <dbReference type="ARBA" id="ARBA00023012"/>
    </source>
</evidence>
<accession>A0A2A6RKT4</accession>
<evidence type="ECO:0000256" key="1">
    <source>
        <dbReference type="ARBA" id="ARBA00022679"/>
    </source>
</evidence>
<dbReference type="Pfam" id="PF07730">
    <property type="entry name" value="HisKA_3"/>
    <property type="match status" value="1"/>
</dbReference>
<dbReference type="Pfam" id="PF13185">
    <property type="entry name" value="GAF_2"/>
    <property type="match status" value="1"/>
</dbReference>
<reference evidence="6" key="1">
    <citation type="submission" date="2017-08" db="EMBL/GenBank/DDBJ databases">
        <authorList>
            <person name="Grouzdev D.S."/>
            <person name="Gaisin V.A."/>
            <person name="Rysina M.S."/>
            <person name="Gorlenko V.M."/>
        </authorList>
    </citation>
    <scope>NUCLEOTIDE SEQUENCE [LARGE SCALE GENOMIC DNA]</scope>
    <source>
        <strain evidence="6">Kir15-3F</strain>
    </source>
</reference>
<dbReference type="OrthoDB" id="144293at2"/>
<dbReference type="SMART" id="SM00065">
    <property type="entry name" value="GAF"/>
    <property type="match status" value="2"/>
</dbReference>
<dbReference type="InterPro" id="IPR036890">
    <property type="entry name" value="HATPase_C_sf"/>
</dbReference>
<name>A0A2A6RKT4_9CHLR</name>
<dbReference type="InterPro" id="IPR011712">
    <property type="entry name" value="Sig_transdc_His_kin_sub3_dim/P"/>
</dbReference>
<dbReference type="GO" id="GO:0016020">
    <property type="term" value="C:membrane"/>
    <property type="evidence" value="ECO:0007669"/>
    <property type="project" value="InterPro"/>
</dbReference>
<dbReference type="InterPro" id="IPR003018">
    <property type="entry name" value="GAF"/>
</dbReference>
<comment type="caution">
    <text evidence="5">The sequence shown here is derived from an EMBL/GenBank/DDBJ whole genome shotgun (WGS) entry which is preliminary data.</text>
</comment>
<dbReference type="PANTHER" id="PTHR24421:SF61">
    <property type="entry name" value="OXYGEN SENSOR HISTIDINE KINASE NREB"/>
    <property type="match status" value="1"/>
</dbReference>
<dbReference type="InterPro" id="IPR029016">
    <property type="entry name" value="GAF-like_dom_sf"/>
</dbReference>
<dbReference type="GO" id="GO:0046983">
    <property type="term" value="F:protein dimerization activity"/>
    <property type="evidence" value="ECO:0007669"/>
    <property type="project" value="InterPro"/>
</dbReference>
<feature type="domain" description="Histidine kinase" evidence="4">
    <location>
        <begin position="340"/>
        <end position="536"/>
    </location>
</feature>
<protein>
    <recommendedName>
        <fullName evidence="4">Histidine kinase domain-containing protein</fullName>
    </recommendedName>
</protein>
<proteinExistence type="predicted"/>
<dbReference type="InterPro" id="IPR050482">
    <property type="entry name" value="Sensor_HK_TwoCompSys"/>
</dbReference>
<dbReference type="PANTHER" id="PTHR24421">
    <property type="entry name" value="NITRATE/NITRITE SENSOR PROTEIN NARX-RELATED"/>
    <property type="match status" value="1"/>
</dbReference>
<evidence type="ECO:0000313" key="6">
    <source>
        <dbReference type="Proteomes" id="UP000220527"/>
    </source>
</evidence>
<dbReference type="InterPro" id="IPR003594">
    <property type="entry name" value="HATPase_dom"/>
</dbReference>
<dbReference type="SUPFAM" id="SSF55781">
    <property type="entry name" value="GAF domain-like"/>
    <property type="match status" value="2"/>
</dbReference>
<keyword evidence="2" id="KW-0418">Kinase</keyword>
<organism evidence="5 6">
    <name type="scientific">Candidatus Viridilinea mediisalina</name>
    <dbReference type="NCBI Taxonomy" id="2024553"/>
    <lineage>
        <taxon>Bacteria</taxon>
        <taxon>Bacillati</taxon>
        <taxon>Chloroflexota</taxon>
        <taxon>Chloroflexia</taxon>
        <taxon>Chloroflexales</taxon>
        <taxon>Chloroflexineae</taxon>
        <taxon>Oscillochloridaceae</taxon>
        <taxon>Candidatus Viridilinea</taxon>
    </lineage>
</organism>
<sequence length="536" mass="57488">MSQSQPLVSAALPLGDLLALGNQLRTDDAPDQLLHEVAEALRRIVASPQVYVSLRNMDTDALEALAFAGVDADQEQQLRAEVLPPSVYQELLRPERRVGEAFLLPATETGEASLLLVPLRGRAERLIGLVFISLPPDTAALEPAVLSVIAALTRQAALAVENVRLAERSARLLAKEQLLAALGRDVSSTLDLQQILEHTVHRLHTALGSGAVALLDDHGMIEIAAAAASQAHLLGRRWTHSEGMLGWVVTHGQTFFANDVAAMPELQSPDATMAAWIIAPLRSGGQVIGMILVSSTKAHAFTYGDIDLIEAIAAQVGGPITSARLYRRAQAAAVLEERNRLARELHDSVTQQLFSMILTAQAARAQLERNPQRVPGQLERLQETATAALAEMRALIFQLRPPALRDQGLVAALQQQAQLLAQREGIKIGLSVIGDERLASGIEQPIFRIVQEALNNVCKHAGACNAQITLELTNESITVRVYDDGAGFDPEANPTSIGQQLGLLGMRERAAELGGSIELNSAPGCGTEVVVRVPRS</sequence>
<dbReference type="Gene3D" id="3.30.565.10">
    <property type="entry name" value="Histidine kinase-like ATPase, C-terminal domain"/>
    <property type="match status" value="1"/>
</dbReference>
<dbReference type="Proteomes" id="UP000220527">
    <property type="component" value="Unassembled WGS sequence"/>
</dbReference>
<gene>
    <name evidence="5" type="ORF">CJ255_08590</name>
</gene>
<dbReference type="AlphaFoldDB" id="A0A2A6RKT4"/>
<dbReference type="Gene3D" id="3.30.450.40">
    <property type="match status" value="2"/>
</dbReference>
<dbReference type="SMART" id="SM00387">
    <property type="entry name" value="HATPase_c"/>
    <property type="match status" value="1"/>
</dbReference>
<evidence type="ECO:0000313" key="5">
    <source>
        <dbReference type="EMBL" id="PDW03450.1"/>
    </source>
</evidence>